<keyword evidence="3" id="KW-1185">Reference proteome</keyword>
<reference evidence="2 3" key="1">
    <citation type="journal article" date="2012" name="J. Bacteriol.">
        <title>Genome Sequence of the Filamentous Bacterium Fibrisoma limi BUZ 3T.</title>
        <authorList>
            <person name="Filippini M."/>
            <person name="Qi W."/>
            <person name="Jaenicke S."/>
            <person name="Goesmann A."/>
            <person name="Smits T.H."/>
            <person name="Bagheri H.C."/>
        </authorList>
    </citation>
    <scope>NUCLEOTIDE SEQUENCE [LARGE SCALE GENOMIC DNA]</scope>
    <source>
        <strain evidence="3">BUZ 3T</strain>
    </source>
</reference>
<feature type="region of interest" description="Disordered" evidence="1">
    <location>
        <begin position="399"/>
        <end position="441"/>
    </location>
</feature>
<gene>
    <name evidence="2" type="primary">htxH</name>
    <name evidence="2" type="ORF">BN8_00490</name>
</gene>
<dbReference type="Proteomes" id="UP000009309">
    <property type="component" value="Unassembled WGS sequence"/>
</dbReference>
<dbReference type="RefSeq" id="WP_009280147.1">
    <property type="nucleotide sequence ID" value="NZ_CAIT01000004.1"/>
</dbReference>
<comment type="caution">
    <text evidence="2">The sequence shown here is derived from an EMBL/GenBank/DDBJ whole genome shotgun (WGS) entry which is preliminary data.</text>
</comment>
<name>I2GCD7_9BACT</name>
<dbReference type="Pfam" id="PF05861">
    <property type="entry name" value="PhnI"/>
    <property type="match status" value="1"/>
</dbReference>
<dbReference type="EMBL" id="CAIT01000004">
    <property type="protein sequence ID" value="CCH51561.1"/>
    <property type="molecule type" value="Genomic_DNA"/>
</dbReference>
<sequence length="441" mass="48779">MLIGQRNTTNYKPLTTNYTTPYKPPTTNRKPKTTMGYVAVKGGTEAIANSIDLVEFYRIKDETPPIHIKQLQAQFRLAIDKIMGEGSFYAPEYGALALKQVEGDVFEAAFIMRAFRATLPRMYYSAVIDTRNMFVQRRISSSFRDIPGGQVLGPTYDYTQRIIDTRLADESYEQVQAFLEQFKARISETDRKAVTTFGKVIDMLRAQGLLKGVGNRDDESEEGRRLVDITREAIKFPAPRSARLQMLARAETGGIMALGYSSMRGYGGVHPTVGELRVGLVEVNVADPSGRSRYIGRIRVTEAEMITKAKTGKKSERSAGSVPYYAIGYGLCFGQNETKAICMGILDRAMRNGTKDAPANDQEFVLYHTDGIEAMGFTNHLKLPHYVTFQSGLNNVRRAVAKSKKKTEAKPTSPTSTPANGASGPSAGDAERMPTEVLTEL</sequence>
<dbReference type="GO" id="GO:0019634">
    <property type="term" value="P:organic phosphonate metabolic process"/>
    <property type="evidence" value="ECO:0007669"/>
    <property type="project" value="InterPro"/>
</dbReference>
<evidence type="ECO:0000313" key="2">
    <source>
        <dbReference type="EMBL" id="CCH51561.1"/>
    </source>
</evidence>
<accession>I2GCD7</accession>
<dbReference type="GO" id="GO:0016829">
    <property type="term" value="F:lyase activity"/>
    <property type="evidence" value="ECO:0007669"/>
    <property type="project" value="UniProtKB-KW"/>
</dbReference>
<feature type="compositionally biased region" description="Polar residues" evidence="1">
    <location>
        <begin position="410"/>
        <end position="420"/>
    </location>
</feature>
<dbReference type="STRING" id="1185876.BN8_00490"/>
<organism evidence="2 3">
    <name type="scientific">Fibrisoma limi BUZ 3</name>
    <dbReference type="NCBI Taxonomy" id="1185876"/>
    <lineage>
        <taxon>Bacteria</taxon>
        <taxon>Pseudomonadati</taxon>
        <taxon>Bacteroidota</taxon>
        <taxon>Cytophagia</taxon>
        <taxon>Cytophagales</taxon>
        <taxon>Spirosomataceae</taxon>
        <taxon>Fibrisoma</taxon>
    </lineage>
</organism>
<dbReference type="AlphaFoldDB" id="I2GCD7"/>
<protein>
    <submittedName>
        <fullName evidence="2">Putative C-P lyase subunit protein htxH</fullName>
    </submittedName>
</protein>
<proteinExistence type="predicted"/>
<evidence type="ECO:0000256" key="1">
    <source>
        <dbReference type="SAM" id="MobiDB-lite"/>
    </source>
</evidence>
<feature type="compositionally biased region" description="Low complexity" evidence="1">
    <location>
        <begin position="7"/>
        <end position="28"/>
    </location>
</feature>
<keyword evidence="2" id="KW-0456">Lyase</keyword>
<evidence type="ECO:0000313" key="3">
    <source>
        <dbReference type="Proteomes" id="UP000009309"/>
    </source>
</evidence>
<dbReference type="InterPro" id="IPR008773">
    <property type="entry name" value="PhnI"/>
</dbReference>
<feature type="region of interest" description="Disordered" evidence="1">
    <location>
        <begin position="1"/>
        <end position="30"/>
    </location>
</feature>
<dbReference type="eggNOG" id="COG3626">
    <property type="taxonomic scope" value="Bacteria"/>
</dbReference>